<name>A0A7S1AZX3_NOCSC</name>
<keyword evidence="2" id="KW-0732">Signal</keyword>
<feature type="chain" id="PRO_5030894677" description="Altered inheritance of mitochondria protein 24, mitochondrial" evidence="2">
    <location>
        <begin position="20"/>
        <end position="428"/>
    </location>
</feature>
<protein>
    <recommendedName>
        <fullName evidence="4">Altered inheritance of mitochondria protein 24, mitochondrial</fullName>
    </recommendedName>
</protein>
<keyword evidence="1" id="KW-0812">Transmembrane</keyword>
<reference evidence="3" key="1">
    <citation type="submission" date="2021-01" db="EMBL/GenBank/DDBJ databases">
        <authorList>
            <person name="Corre E."/>
            <person name="Pelletier E."/>
            <person name="Niang G."/>
            <person name="Scheremetjew M."/>
            <person name="Finn R."/>
            <person name="Kale V."/>
            <person name="Holt S."/>
            <person name="Cochrane G."/>
            <person name="Meng A."/>
            <person name="Brown T."/>
            <person name="Cohen L."/>
        </authorList>
    </citation>
    <scope>NUCLEOTIDE SEQUENCE</scope>
</reference>
<gene>
    <name evidence="3" type="ORF">NSCI0253_LOCUS44955</name>
</gene>
<accession>A0A7S1AZX3</accession>
<keyword evidence="1" id="KW-1133">Transmembrane helix</keyword>
<keyword evidence="1" id="KW-0472">Membrane</keyword>
<evidence type="ECO:0000313" key="3">
    <source>
        <dbReference type="EMBL" id="CAD8870598.1"/>
    </source>
</evidence>
<organism evidence="3">
    <name type="scientific">Noctiluca scintillans</name>
    <name type="common">Sea sparkle</name>
    <name type="synonym">Red tide dinoflagellate</name>
    <dbReference type="NCBI Taxonomy" id="2966"/>
    <lineage>
        <taxon>Eukaryota</taxon>
        <taxon>Sar</taxon>
        <taxon>Alveolata</taxon>
        <taxon>Dinophyceae</taxon>
        <taxon>Noctilucales</taxon>
        <taxon>Noctilucaceae</taxon>
        <taxon>Noctiluca</taxon>
    </lineage>
</organism>
<feature type="transmembrane region" description="Helical" evidence="1">
    <location>
        <begin position="126"/>
        <end position="149"/>
    </location>
</feature>
<proteinExistence type="predicted"/>
<sequence length="428" mass="46008">MSLPILRIGFFALAVTTSAVAVGKPQPSRGRSQVGGIRGRLSYADPVEHVGDSSKEIAGSPIMSSDHAAVTPAGVGSIEEDSEGVAMFQMVDTRSQANEPFVTPFDALREHAMVSLSAQGLHQEGISMGGMILLLGIPLLSFIGLLFCYMSARQGHGFPWNAHNKPLLVPFDDDLRTPNHLMWPPQAAIHSAVYGADTESQCSYAEQAQLDEENDKSDILCRSMLVPHANGMQLALEGPVDIVPWKQEASWSIHTGDPKDVSMHIFASETGHSPGIMMESVLMQPCAHLDTSHAVAFAGQPPPRDRYVVIHRNSSRSFEPFIEVRATPDGFFKAWRCVEGGDGTIQRGREIARISGQGSAVTVTDVQGVLFGSVVKTNDTSCKHLMRVGGGADALLVASLLIATVKLSNPLAQHFSDKLQRATGHCLL</sequence>
<dbReference type="AlphaFoldDB" id="A0A7S1AZX3"/>
<dbReference type="EMBL" id="HBFQ01063509">
    <property type="protein sequence ID" value="CAD8870598.1"/>
    <property type="molecule type" value="Transcribed_RNA"/>
</dbReference>
<evidence type="ECO:0008006" key="4">
    <source>
        <dbReference type="Google" id="ProtNLM"/>
    </source>
</evidence>
<evidence type="ECO:0000256" key="2">
    <source>
        <dbReference type="SAM" id="SignalP"/>
    </source>
</evidence>
<evidence type="ECO:0000256" key="1">
    <source>
        <dbReference type="SAM" id="Phobius"/>
    </source>
</evidence>
<feature type="signal peptide" evidence="2">
    <location>
        <begin position="1"/>
        <end position="19"/>
    </location>
</feature>